<keyword evidence="4" id="KW-1185">Reference proteome</keyword>
<reference evidence="3 4" key="1">
    <citation type="journal article" date="2021" name="Int. J. Syst. Evol. Microbiol.">
        <title>Reticulibacter mediterranei gen. nov., sp. nov., within the new family Reticulibacteraceae fam. nov., and Ktedonospora formicarum gen. nov., sp. nov., Ktedonobacter robiniae sp. nov., Dictyobacter formicarum sp. nov. and Dictyobacter arantiisoli sp. nov., belonging to the class Ktedonobacteria.</title>
        <authorList>
            <person name="Yabe S."/>
            <person name="Zheng Y."/>
            <person name="Wang C.M."/>
            <person name="Sakai Y."/>
            <person name="Abe K."/>
            <person name="Yokota A."/>
            <person name="Donadio S."/>
            <person name="Cavaletti L."/>
            <person name="Monciardini P."/>
        </authorList>
    </citation>
    <scope>NUCLEOTIDE SEQUENCE [LARGE SCALE GENOMIC DNA]</scope>
    <source>
        <strain evidence="3 4">SOSP1-9</strain>
    </source>
</reference>
<organism evidence="3 4">
    <name type="scientific">Dictyobacter formicarum</name>
    <dbReference type="NCBI Taxonomy" id="2778368"/>
    <lineage>
        <taxon>Bacteria</taxon>
        <taxon>Bacillati</taxon>
        <taxon>Chloroflexota</taxon>
        <taxon>Ktedonobacteria</taxon>
        <taxon>Ktedonobacterales</taxon>
        <taxon>Dictyobacteraceae</taxon>
        <taxon>Dictyobacter</taxon>
    </lineage>
</organism>
<dbReference type="Proteomes" id="UP000635565">
    <property type="component" value="Unassembled WGS sequence"/>
</dbReference>
<name>A0ABQ3VQ52_9CHLR</name>
<dbReference type="PANTHER" id="PTHR43818">
    <property type="entry name" value="BCDNA.GH03377"/>
    <property type="match status" value="1"/>
</dbReference>
<evidence type="ECO:0000259" key="2">
    <source>
        <dbReference type="Pfam" id="PF01408"/>
    </source>
</evidence>
<keyword evidence="1" id="KW-0560">Oxidoreductase</keyword>
<dbReference type="InterPro" id="IPR036291">
    <property type="entry name" value="NAD(P)-bd_dom_sf"/>
</dbReference>
<dbReference type="Gene3D" id="3.40.50.720">
    <property type="entry name" value="NAD(P)-binding Rossmann-like Domain"/>
    <property type="match status" value="1"/>
</dbReference>
<dbReference type="InterPro" id="IPR000683">
    <property type="entry name" value="Gfo/Idh/MocA-like_OxRdtase_N"/>
</dbReference>
<dbReference type="PANTHER" id="PTHR43818:SF11">
    <property type="entry name" value="BCDNA.GH03377"/>
    <property type="match status" value="1"/>
</dbReference>
<evidence type="ECO:0000313" key="4">
    <source>
        <dbReference type="Proteomes" id="UP000635565"/>
    </source>
</evidence>
<comment type="caution">
    <text evidence="3">The sequence shown here is derived from an EMBL/GenBank/DDBJ whole genome shotgun (WGS) entry which is preliminary data.</text>
</comment>
<dbReference type="Gene3D" id="3.30.360.10">
    <property type="entry name" value="Dihydrodipicolinate Reductase, domain 2"/>
    <property type="match status" value="1"/>
</dbReference>
<dbReference type="SUPFAM" id="SSF55347">
    <property type="entry name" value="Glyceraldehyde-3-phosphate dehydrogenase-like, C-terminal domain"/>
    <property type="match status" value="1"/>
</dbReference>
<dbReference type="RefSeq" id="WP_201365073.1">
    <property type="nucleotide sequence ID" value="NZ_BNJJ01000017.1"/>
</dbReference>
<dbReference type="Pfam" id="PF01408">
    <property type="entry name" value="GFO_IDH_MocA"/>
    <property type="match status" value="1"/>
</dbReference>
<proteinExistence type="predicted"/>
<accession>A0ABQ3VQ52</accession>
<sequence>MQSETKHSMDKKVERYVKYNFEYERKLRVCFIGAGGHSFRNVYPTFQYAPVDLVAIADIQGERAEAYARQFGARSYYTDYRQMLDHERPDAVFIVTSYHPDGRVQATDIALDALAHGSHVWMEKPTAASTAEIRQLMEASKVHQRYVMTGLKKIFTPGMEKVKQLISTLDFGRISSCYLRYPQAMPAFEQRQDLRQLTGLLDHIYHPGAVLGYLMGKVHRLSYEWEPHNGGSITTLRFHSGAVGTLHMCAGISASSPLEYLEIVGEKANIVVQNGLKITYYRKASGLGYGRSASYLVDEKEAPLYWEPEFSLGQLYNKNLFYLGYVPEVLHFCESVLAGRAPEKGTLEQSLEIMKLFEAYRNTPAGEMAIVDPDV</sequence>
<evidence type="ECO:0000256" key="1">
    <source>
        <dbReference type="ARBA" id="ARBA00023002"/>
    </source>
</evidence>
<gene>
    <name evidence="3" type="ORF">KSZ_55190</name>
</gene>
<protein>
    <submittedName>
        <fullName evidence="3">Oxidoreductase</fullName>
    </submittedName>
</protein>
<feature type="domain" description="Gfo/Idh/MocA-like oxidoreductase N-terminal" evidence="2">
    <location>
        <begin position="27"/>
        <end position="150"/>
    </location>
</feature>
<evidence type="ECO:0000313" key="3">
    <source>
        <dbReference type="EMBL" id="GHO87513.1"/>
    </source>
</evidence>
<dbReference type="SUPFAM" id="SSF51735">
    <property type="entry name" value="NAD(P)-binding Rossmann-fold domains"/>
    <property type="match status" value="1"/>
</dbReference>
<dbReference type="EMBL" id="BNJJ01000017">
    <property type="protein sequence ID" value="GHO87513.1"/>
    <property type="molecule type" value="Genomic_DNA"/>
</dbReference>
<dbReference type="InterPro" id="IPR050463">
    <property type="entry name" value="Gfo/Idh/MocA_oxidrdct_glycsds"/>
</dbReference>